<sequence length="170" mass="18777">MSLHGSTEMPRNSIYRAMTRHEQQQTDRAGQEIVFGFKAAIAAELAKPSLAIDQETRRLAQLALEDLNAPPNQGHLIIFFIDAPGTPLHHVQICTTPDCPDEPAITSTTIAIALNTDSKQLDFWRYREIPSDLIHSGVQTLAKAATTLAQELKTRPGTVLYRSEMVENTG</sequence>
<comment type="caution">
    <text evidence="1">The sequence shown here is derived from an EMBL/GenBank/DDBJ whole genome shotgun (WGS) entry which is preliminary data.</text>
</comment>
<reference evidence="1 2" key="1">
    <citation type="journal article" date="2016" name="Nat. Commun.">
        <title>Thousands of microbial genomes shed light on interconnected biogeochemical processes in an aquifer system.</title>
        <authorList>
            <person name="Anantharaman K."/>
            <person name="Brown C.T."/>
            <person name="Hug L.A."/>
            <person name="Sharon I."/>
            <person name="Castelle C.J."/>
            <person name="Probst A.J."/>
            <person name="Thomas B.C."/>
            <person name="Singh A."/>
            <person name="Wilkins M.J."/>
            <person name="Karaoz U."/>
            <person name="Brodie E.L."/>
            <person name="Williams K.H."/>
            <person name="Hubbard S.S."/>
            <person name="Banfield J.F."/>
        </authorList>
    </citation>
    <scope>NUCLEOTIDE SEQUENCE [LARGE SCALE GENOMIC DNA]</scope>
</reference>
<evidence type="ECO:0000313" key="2">
    <source>
        <dbReference type="Proteomes" id="UP000176186"/>
    </source>
</evidence>
<evidence type="ECO:0000313" key="1">
    <source>
        <dbReference type="EMBL" id="OGG34621.1"/>
    </source>
</evidence>
<dbReference type="EMBL" id="MFKE01000026">
    <property type="protein sequence ID" value="OGG34621.1"/>
    <property type="molecule type" value="Genomic_DNA"/>
</dbReference>
<proteinExistence type="predicted"/>
<name>A0A1F6BCE4_9BACT</name>
<accession>A0A1F6BCE4</accession>
<gene>
    <name evidence="1" type="ORF">A2363_02970</name>
</gene>
<dbReference type="AlphaFoldDB" id="A0A1F6BCE4"/>
<organism evidence="1 2">
    <name type="scientific">Candidatus Gottesmanbacteria bacterium RIFOXYB1_FULL_47_11</name>
    <dbReference type="NCBI Taxonomy" id="1798401"/>
    <lineage>
        <taxon>Bacteria</taxon>
        <taxon>Candidatus Gottesmaniibacteriota</taxon>
    </lineage>
</organism>
<dbReference type="Proteomes" id="UP000176186">
    <property type="component" value="Unassembled WGS sequence"/>
</dbReference>
<protein>
    <submittedName>
        <fullName evidence="1">Uncharacterized protein</fullName>
    </submittedName>
</protein>